<feature type="chain" id="PRO_5004852172" evidence="1">
    <location>
        <begin position="19"/>
        <end position="114"/>
    </location>
</feature>
<keyword evidence="1" id="KW-0732">Signal</keyword>
<dbReference type="AlphaFoldDB" id="W4VRV5"/>
<feature type="signal peptide" evidence="1">
    <location>
        <begin position="1"/>
        <end position="18"/>
    </location>
</feature>
<name>W4VRV5_CONGE</name>
<evidence type="ECO:0000313" key="2">
    <source>
        <dbReference type="EMBL" id="JAB84555.1"/>
    </source>
</evidence>
<proteinExistence type="evidence at transcript level"/>
<evidence type="ECO:0000256" key="1">
    <source>
        <dbReference type="SAM" id="SignalP"/>
    </source>
</evidence>
<dbReference type="Gene3D" id="1.20.120.1800">
    <property type="match status" value="1"/>
</dbReference>
<protein>
    <submittedName>
        <fullName evidence="2">Con-ikot-ikot 6</fullName>
    </submittedName>
</protein>
<organism evidence="2">
    <name type="scientific">Conus geographus</name>
    <name type="common">Geography cone</name>
    <name type="synonym">Nubecula geographus</name>
    <dbReference type="NCBI Taxonomy" id="6491"/>
    <lineage>
        <taxon>Eukaryota</taxon>
        <taxon>Metazoa</taxon>
        <taxon>Spiralia</taxon>
        <taxon>Lophotrochozoa</taxon>
        <taxon>Mollusca</taxon>
        <taxon>Gastropoda</taxon>
        <taxon>Caenogastropoda</taxon>
        <taxon>Neogastropoda</taxon>
        <taxon>Conoidea</taxon>
        <taxon>Conidae</taxon>
        <taxon>Conus</taxon>
        <taxon>Gastridium</taxon>
    </lineage>
</organism>
<reference evidence="2" key="1">
    <citation type="submission" date="2013-05" db="EMBL/GenBank/DDBJ databases">
        <title>Combined Proteomic and Transcriptomic Interrogation of the Venom Gland of Conus geographus Uncovers Novel Components and Functional Compartmentalization.</title>
        <authorList>
            <person name="Safavi-Hemami H."/>
            <person name="Hu H."/>
            <person name="Gorasia D.G."/>
            <person name="Bandyopadhyay P.K."/>
            <person name="Veith P.D."/>
            <person name="Reynolds E.C."/>
            <person name="Yandell M."/>
            <person name="Olivera B.M."/>
            <person name="Purcell A.W."/>
        </authorList>
    </citation>
    <scope>NUCLEOTIDE SEQUENCE</scope>
    <source>
        <tissue evidence="2">Venom gland</tissue>
    </source>
</reference>
<dbReference type="EMBL" id="GAJN01000029">
    <property type="protein sequence ID" value="JAB84555.1"/>
    <property type="molecule type" value="mRNA"/>
</dbReference>
<sequence>MAMNMSMTLSVFVMVVMAATVTGFTQLKKPDLSRMKRDNKACCTNAIYQCLKRNPGQESYNTPPCHHAATTRCPGSHIDGCCPKYATCMSVNAQNNLETAHTYCLPRPCFDPCE</sequence>
<accession>W4VRV5</accession>